<dbReference type="RefSeq" id="WP_265129286.1">
    <property type="nucleotide sequence ID" value="NZ_JAPCHY010000023.1"/>
</dbReference>
<evidence type="ECO:0000256" key="1">
    <source>
        <dbReference type="SAM" id="MobiDB-lite"/>
    </source>
</evidence>
<dbReference type="Proteomes" id="UP001209922">
    <property type="component" value="Unassembled WGS sequence"/>
</dbReference>
<comment type="caution">
    <text evidence="2">The sequence shown here is derived from an EMBL/GenBank/DDBJ whole genome shotgun (WGS) entry which is preliminary data.</text>
</comment>
<sequence length="142" mass="15103">MNFGTLRRRVERAERLVQGRADDTEREWGTLKRVWREGWTPMRIIVAGLAGGFLAGKFEPAGQFNGARWLQMIGSVSNLLATAQAAFVAETAPRAAEEEAQAAPERAAAEPAPAPASTGTGQGRSSSTPPRAAEAATELSEP</sequence>
<proteinExistence type="predicted"/>
<evidence type="ECO:0000313" key="2">
    <source>
        <dbReference type="EMBL" id="MCW4474281.1"/>
    </source>
</evidence>
<feature type="compositionally biased region" description="Low complexity" evidence="1">
    <location>
        <begin position="101"/>
        <end position="128"/>
    </location>
</feature>
<name>A0ABT3K0N1_9XANT</name>
<protein>
    <submittedName>
        <fullName evidence="2">Protein sip-5</fullName>
    </submittedName>
</protein>
<keyword evidence="3" id="KW-1185">Reference proteome</keyword>
<gene>
    <name evidence="2" type="ORF">OK345_17490</name>
</gene>
<dbReference type="EMBL" id="JAPCHY010000023">
    <property type="protein sequence ID" value="MCW4474281.1"/>
    <property type="molecule type" value="Genomic_DNA"/>
</dbReference>
<organism evidence="2 3">
    <name type="scientific">Xanthomonas chitinilytica</name>
    <dbReference type="NCBI Taxonomy" id="2989819"/>
    <lineage>
        <taxon>Bacteria</taxon>
        <taxon>Pseudomonadati</taxon>
        <taxon>Pseudomonadota</taxon>
        <taxon>Gammaproteobacteria</taxon>
        <taxon>Lysobacterales</taxon>
        <taxon>Lysobacteraceae</taxon>
        <taxon>Xanthomonas</taxon>
    </lineage>
</organism>
<feature type="region of interest" description="Disordered" evidence="1">
    <location>
        <begin position="91"/>
        <end position="142"/>
    </location>
</feature>
<accession>A0ABT3K0N1</accession>
<reference evidence="2 3" key="1">
    <citation type="submission" date="2022-10" db="EMBL/GenBank/DDBJ databases">
        <title>Xanthomonas sp. H13-6.</title>
        <authorList>
            <person name="Liu X."/>
            <person name="Deng Z."/>
            <person name="Jiang Y."/>
            <person name="Yu T."/>
            <person name="Ai J."/>
        </authorList>
    </citation>
    <scope>NUCLEOTIDE SEQUENCE [LARGE SCALE GENOMIC DNA]</scope>
    <source>
        <strain evidence="2 3">H13-6</strain>
    </source>
</reference>
<evidence type="ECO:0000313" key="3">
    <source>
        <dbReference type="Proteomes" id="UP001209922"/>
    </source>
</evidence>